<dbReference type="AlphaFoldDB" id="B8J7R1"/>
<dbReference type="GO" id="GO:0043565">
    <property type="term" value="F:sequence-specific DNA binding"/>
    <property type="evidence" value="ECO:0007669"/>
    <property type="project" value="TreeGrafter"/>
</dbReference>
<dbReference type="PANTHER" id="PTHR30537:SF3">
    <property type="entry name" value="TRANSCRIPTIONAL REGULATORY PROTEIN"/>
    <property type="match status" value="1"/>
</dbReference>
<keyword evidence="2" id="KW-0805">Transcription regulation</keyword>
<evidence type="ECO:0000259" key="5">
    <source>
        <dbReference type="PROSITE" id="PS50931"/>
    </source>
</evidence>
<dbReference type="HOGENOM" id="CLU_039613_2_1_7"/>
<dbReference type="RefSeq" id="WP_012631497.1">
    <property type="nucleotide sequence ID" value="NC_011891.1"/>
</dbReference>
<evidence type="ECO:0000256" key="4">
    <source>
        <dbReference type="ARBA" id="ARBA00023163"/>
    </source>
</evidence>
<accession>B8J7R1</accession>
<comment type="similarity">
    <text evidence="1">Belongs to the LysR transcriptional regulatory family.</text>
</comment>
<evidence type="ECO:0000313" key="6">
    <source>
        <dbReference type="EMBL" id="ACL63403.1"/>
    </source>
</evidence>
<evidence type="ECO:0000313" key="7">
    <source>
        <dbReference type="Proteomes" id="UP000007089"/>
    </source>
</evidence>
<dbReference type="Gene3D" id="3.40.190.290">
    <property type="match status" value="1"/>
</dbReference>
<reference evidence="6" key="1">
    <citation type="submission" date="2009-01" db="EMBL/GenBank/DDBJ databases">
        <title>Complete sequence of Anaeromyxobacter dehalogenans 2CP-1.</title>
        <authorList>
            <consortium name="US DOE Joint Genome Institute"/>
            <person name="Lucas S."/>
            <person name="Copeland A."/>
            <person name="Lapidus A."/>
            <person name="Glavina del Rio T."/>
            <person name="Dalin E."/>
            <person name="Tice H."/>
            <person name="Bruce D."/>
            <person name="Goodwin L."/>
            <person name="Pitluck S."/>
            <person name="Saunders E."/>
            <person name="Brettin T."/>
            <person name="Detter J.C."/>
            <person name="Han C."/>
            <person name="Larimer F."/>
            <person name="Land M."/>
            <person name="Hauser L."/>
            <person name="Kyrpides N."/>
            <person name="Ovchinnikova G."/>
            <person name="Beliaev A.S."/>
            <person name="Richardson P."/>
        </authorList>
    </citation>
    <scope>NUCLEOTIDE SEQUENCE</scope>
    <source>
        <strain evidence="6">2CP-1</strain>
    </source>
</reference>
<feature type="domain" description="HTH lysR-type" evidence="5">
    <location>
        <begin position="13"/>
        <end position="70"/>
    </location>
</feature>
<name>B8J7R1_ANAD2</name>
<dbReference type="Pfam" id="PF03466">
    <property type="entry name" value="LysR_substrate"/>
    <property type="match status" value="1"/>
</dbReference>
<dbReference type="InterPro" id="IPR000847">
    <property type="entry name" value="LysR_HTH_N"/>
</dbReference>
<dbReference type="KEGG" id="acp:A2cp1_0043"/>
<dbReference type="EMBL" id="CP001359">
    <property type="protein sequence ID" value="ACL63403.1"/>
    <property type="molecule type" value="Genomic_DNA"/>
</dbReference>
<protein>
    <submittedName>
        <fullName evidence="6">Transcriptional regulator, LysR family</fullName>
    </submittedName>
</protein>
<sequence length="312" mass="32796">MQRPPPAPPAAALDWDHARVLRALLEARSLSGAGARLGVNASTISRRLTALEAALGARLFDRTPDGVLPTALAESLGPHAEAMERAANALALAAQGRELAAEGEVRLTAAPGVAEYLLAPALPRLLAAHPGLRLALDATIGYADLTRREADLAIRGVLPASGDLLARKLGTATGGVFGAPRQARALGTLRSLDAARWITWGEDLAHLELTRAVLDHVPPERIALRTSHMGTQMAAARAGVGLVLADRNMALACGLAEVRLAPAARRQLPSARAGDLWLVVHRALREVPRVAAVWDFVLEEARRLGLSPGHGT</sequence>
<keyword evidence="4" id="KW-0804">Transcription</keyword>
<evidence type="ECO:0000256" key="1">
    <source>
        <dbReference type="ARBA" id="ARBA00009437"/>
    </source>
</evidence>
<gene>
    <name evidence="6" type="ordered locus">A2cp1_0043</name>
</gene>
<evidence type="ECO:0000256" key="2">
    <source>
        <dbReference type="ARBA" id="ARBA00023015"/>
    </source>
</evidence>
<dbReference type="Proteomes" id="UP000007089">
    <property type="component" value="Chromosome"/>
</dbReference>
<dbReference type="GO" id="GO:0003700">
    <property type="term" value="F:DNA-binding transcription factor activity"/>
    <property type="evidence" value="ECO:0007669"/>
    <property type="project" value="InterPro"/>
</dbReference>
<dbReference type="GO" id="GO:0006351">
    <property type="term" value="P:DNA-templated transcription"/>
    <property type="evidence" value="ECO:0007669"/>
    <property type="project" value="TreeGrafter"/>
</dbReference>
<dbReference type="Pfam" id="PF00126">
    <property type="entry name" value="HTH_1"/>
    <property type="match status" value="1"/>
</dbReference>
<dbReference type="Gene3D" id="1.10.10.10">
    <property type="entry name" value="Winged helix-like DNA-binding domain superfamily/Winged helix DNA-binding domain"/>
    <property type="match status" value="1"/>
</dbReference>
<dbReference type="InterPro" id="IPR036390">
    <property type="entry name" value="WH_DNA-bd_sf"/>
</dbReference>
<dbReference type="SUPFAM" id="SSF53850">
    <property type="entry name" value="Periplasmic binding protein-like II"/>
    <property type="match status" value="1"/>
</dbReference>
<organism evidence="6 7">
    <name type="scientific">Anaeromyxobacter dehalogenans (strain ATCC BAA-258 / DSM 21875 / 2CP-1)</name>
    <dbReference type="NCBI Taxonomy" id="455488"/>
    <lineage>
        <taxon>Bacteria</taxon>
        <taxon>Pseudomonadati</taxon>
        <taxon>Myxococcota</taxon>
        <taxon>Myxococcia</taxon>
        <taxon>Myxococcales</taxon>
        <taxon>Cystobacterineae</taxon>
        <taxon>Anaeromyxobacteraceae</taxon>
        <taxon>Anaeromyxobacter</taxon>
    </lineage>
</organism>
<dbReference type="InterPro" id="IPR005119">
    <property type="entry name" value="LysR_subst-bd"/>
</dbReference>
<proteinExistence type="inferred from homology"/>
<dbReference type="PROSITE" id="PS50931">
    <property type="entry name" value="HTH_LYSR"/>
    <property type="match status" value="1"/>
</dbReference>
<dbReference type="SUPFAM" id="SSF46785">
    <property type="entry name" value="Winged helix' DNA-binding domain"/>
    <property type="match status" value="1"/>
</dbReference>
<evidence type="ECO:0000256" key="3">
    <source>
        <dbReference type="ARBA" id="ARBA00023125"/>
    </source>
</evidence>
<keyword evidence="3" id="KW-0238">DNA-binding</keyword>
<dbReference type="PANTHER" id="PTHR30537">
    <property type="entry name" value="HTH-TYPE TRANSCRIPTIONAL REGULATOR"/>
    <property type="match status" value="1"/>
</dbReference>
<dbReference type="InterPro" id="IPR058163">
    <property type="entry name" value="LysR-type_TF_proteobact-type"/>
</dbReference>
<keyword evidence="7" id="KW-1185">Reference proteome</keyword>
<dbReference type="InterPro" id="IPR036388">
    <property type="entry name" value="WH-like_DNA-bd_sf"/>
</dbReference>